<evidence type="ECO:0000259" key="2">
    <source>
        <dbReference type="Pfam" id="PF09851"/>
    </source>
</evidence>
<organism evidence="3 4">
    <name type="scientific">Clostridium paridis</name>
    <dbReference type="NCBI Taxonomy" id="2803863"/>
    <lineage>
        <taxon>Bacteria</taxon>
        <taxon>Bacillati</taxon>
        <taxon>Bacillota</taxon>
        <taxon>Clostridia</taxon>
        <taxon>Eubacteriales</taxon>
        <taxon>Clostridiaceae</taxon>
        <taxon>Clostridium</taxon>
    </lineage>
</organism>
<dbReference type="InterPro" id="IPR018649">
    <property type="entry name" value="SHOCT"/>
</dbReference>
<proteinExistence type="predicted"/>
<dbReference type="EMBL" id="JAESWA010000022">
    <property type="protein sequence ID" value="MBL4931778.1"/>
    <property type="molecule type" value="Genomic_DNA"/>
</dbReference>
<reference evidence="3" key="1">
    <citation type="submission" date="2021-01" db="EMBL/GenBank/DDBJ databases">
        <title>Genome public.</title>
        <authorList>
            <person name="Liu C."/>
            <person name="Sun Q."/>
        </authorList>
    </citation>
    <scope>NUCLEOTIDE SEQUENCE</scope>
    <source>
        <strain evidence="3">YIM B02565</strain>
    </source>
</reference>
<dbReference type="Pfam" id="PF09851">
    <property type="entry name" value="SHOCT"/>
    <property type="match status" value="1"/>
</dbReference>
<keyword evidence="1" id="KW-0812">Transmembrane</keyword>
<keyword evidence="1" id="KW-0472">Membrane</keyword>
<sequence>MFCNGLGYGRFGGYGYGGAGFLMMIPMVIILLLVIYFVYKAINKKDISLAANRTSSNAIDILNERFAKGEISEEEYRARKEQLLK</sequence>
<comment type="caution">
    <text evidence="3">The sequence shown here is derived from an EMBL/GenBank/DDBJ whole genome shotgun (WGS) entry which is preliminary data.</text>
</comment>
<keyword evidence="4" id="KW-1185">Reference proteome</keyword>
<name>A0A937FEL5_9CLOT</name>
<evidence type="ECO:0000256" key="1">
    <source>
        <dbReference type="SAM" id="Phobius"/>
    </source>
</evidence>
<protein>
    <submittedName>
        <fullName evidence="3">SHOCT domain-containing protein</fullName>
    </submittedName>
</protein>
<accession>A0A937FEL5</accession>
<dbReference type="AlphaFoldDB" id="A0A937FEL5"/>
<feature type="transmembrane region" description="Helical" evidence="1">
    <location>
        <begin position="20"/>
        <end position="39"/>
    </location>
</feature>
<keyword evidence="1" id="KW-1133">Transmembrane helix</keyword>
<gene>
    <name evidence="3" type="ORF">JK634_08180</name>
</gene>
<dbReference type="Proteomes" id="UP000623681">
    <property type="component" value="Unassembled WGS sequence"/>
</dbReference>
<feature type="domain" description="SHOCT" evidence="2">
    <location>
        <begin position="58"/>
        <end position="84"/>
    </location>
</feature>
<evidence type="ECO:0000313" key="3">
    <source>
        <dbReference type="EMBL" id="MBL4931778.1"/>
    </source>
</evidence>
<evidence type="ECO:0000313" key="4">
    <source>
        <dbReference type="Proteomes" id="UP000623681"/>
    </source>
</evidence>
<dbReference type="RefSeq" id="WP_202767164.1">
    <property type="nucleotide sequence ID" value="NZ_JAESWA010000022.1"/>
</dbReference>